<dbReference type="SMART" id="SM00547">
    <property type="entry name" value="ZnF_RBZ"/>
    <property type="match status" value="1"/>
</dbReference>
<feature type="domain" description="RING-type" evidence="11">
    <location>
        <begin position="2005"/>
        <end position="2054"/>
    </location>
</feature>
<dbReference type="PANTHER" id="PTHR16004:SF2">
    <property type="entry name" value="E3 UBIQUITIN-PROTEIN LIGASE LUBEL"/>
    <property type="match status" value="1"/>
</dbReference>
<name>A0ABR3IFA0_LOXSC</name>
<evidence type="ECO:0000256" key="1">
    <source>
        <dbReference type="ARBA" id="ARBA00008278"/>
    </source>
</evidence>
<dbReference type="Gene3D" id="2.30.30.380">
    <property type="entry name" value="Zn-finger domain of Sec23/24"/>
    <property type="match status" value="1"/>
</dbReference>
<comment type="caution">
    <text evidence="13">The sequence shown here is derived from an EMBL/GenBank/DDBJ whole genome shotgun (WGS) entry which is preliminary data.</text>
</comment>
<evidence type="ECO:0008006" key="15">
    <source>
        <dbReference type="Google" id="ProtNLM"/>
    </source>
</evidence>
<dbReference type="Pfam" id="PF16678">
    <property type="entry name" value="UBA_HOIP"/>
    <property type="match status" value="1"/>
</dbReference>
<dbReference type="InterPro" id="IPR047542">
    <property type="entry name" value="Rcat_RBR_RNF31-like"/>
</dbReference>
<dbReference type="Pfam" id="PF01485">
    <property type="entry name" value="IBR"/>
    <property type="match status" value="1"/>
</dbReference>
<accession>A0ABR3IFA0</accession>
<dbReference type="InterPro" id="IPR032065">
    <property type="entry name" value="RNF31-UBA"/>
</dbReference>
<feature type="compositionally biased region" description="Acidic residues" evidence="10">
    <location>
        <begin position="1388"/>
        <end position="1412"/>
    </location>
</feature>
<dbReference type="InterPro" id="IPR001876">
    <property type="entry name" value="Znf_RanBP2"/>
</dbReference>
<sequence>MLKGRGRDPRVVSSPTPARSAQAQGPWPQLHSPTHLTLRTPTLSRAPLAKPEPDYEVVEFPSEQYVNAKLQPPPPPPPRPPTGHPAEAASCGLCGGGGARVRCTECGRRALCASCDDMYHRHPKRRHHQRQALSLTQMRDERPPLPPKAAPPVPPPRRHKMSGDRMSASPRPPSVTEQRNSFHGSQPVVHTQTMPLNNRMASPHSQKIPAHLQKLAAPGHLGSMPYLPSGAHHPSAPVAQAQANTLGHLNAGWGRPRNSLPGFNVPPNMMQQQMAPESWESPENAAPQNWGRPLRRGASVLELGGGMMGGACTGCAGCVPGWRYGSCASLDHQPWGAWPPPACCHPPPHPHAHPHAHMHAPQTPQPYRRVDSRAVSRTASRAGSRAASPAMSVRSRASRRTKHRTPSPPPLPSSDADSESESEDDRGRGHGPENNRGRGHVPESNRTHTPAKQQDHEDYLGPPPAAANASWQCEHCTFVNEPGVRVCAVCCRTPTAAPKVIEPVTDTNTSGRRADSPKSVLASTRSVADSARSVADSARSVAESARGISRLDLSDDPPLTTRAVASPSPVRAVETRTQQNGQIKNRTVSKKERVSTGCGPSPPREESSRTQTNRLVTPTREPSIEPSRPRHDMAVGPSPPRDTQHSICVGPSPPRQNTLVRASPYKEVKQPETSKHSVSVGPSPPRENTIRASPVQKKSAGTSPPRDVESRSSSTSLRANVSNTGTSPPPQSISTQTYEVPNAWERAPSASRSRARRRFRDDSRRERSHSRHSLSSDTRESERSARTSGGTGGRWEWRETRDSSPGAEWSGSERRPPARLTRRASHLDLRRDPRGPPRRSSVYSQAASPEPSRAMSLEALAGAAGGAAAERGLELARLMADAERLGFSAAEVQAALAQSPAAPLAWLRERWPSLCAGVRAAAARLAPAARVSELEARAALARHRGAMWPAVTECVERHRRQTEQGTSSERRLRGRVWGSPAGADDDAAPPPRDRLRAEDSSDEFDGPPPTKLRDDDWMYLPLDAGRSPRDDLADPWDAPPVDVPYDDVTVDVASDLRRLLAQARVPAIPDDLLLRGLLSNNMTVKSMGETRNVERKPPLLDFIQSENDFIEAYNALTRSSPLPSVNNRKDISESAPTSAEINSKRDTYDVIEYDSNSNIEKVTNTNDNNNVRVNHTSHNLIDSNDIKNPLPENITSNEQYQNILDNTMQHIKASHSPSPPRKNISSREETTDLTLNTNNQIGNLKEDLTSNEQIELETSPIKSVETVSSNSPTTSSAHGIMTDKNGENINASMAQVIVPNNIDKVTPPIQKVVAERKKEKTESDSQYQEKSNNLNDIVDNTQRLIQQMKDEINSDINSIDSRNISQSEADSSSNESDISTEHESSYSDTEDDKETDEMSTNESETSDDDEVSNEEHLHERRPTIIHRTSSEENDQFEEAMDHIEDQIEDFKNTNIEILDSIARSLQEEHTISLEMNEPKIIKEKREDLNNNLFTEVNSFEEIYAELNSNSKEKAEKIRSNQSKNIPNGILTEQSAAAASNTTKLILNNSEIKQTTSNNETIQRNGDSMEKKFKPSSVEQPKIPKIDITKQTIAISTFKAMPPIKLIISENNQMALNAIIEDLEENIEFDNEKLDNTVLQITEETTFENNLIITEAAVTSMNSLSGSSDEDDSMGTADSDVTPTDQTDLLDNNDKSPENMTITQRNLSNDKDEHVETSTLEATQQNQNTDIQTNYGEIDNKSKSPEKTFIKPPSESKLNKTFNAIKSNIPKLVKVVQNNKPKGDKTSPKVIASKVPVRRGSLKQYPAPAPPKSHFGNIQSGHVKQLQTRLFDNKFPKTAVAVPSTIEAKPSTSTMHKKKPAPPPPSQGAKQPSPSKASPPKEKKNNFFRESCRTEDEWTESDAEDTPMPVFSKESEEPNPPPSPPPPVTVRRVSGQIIDLARVRLPEGSPERQARMLLAEGASETWEQARLAVELVSRGTEAADALLAALECADLAAALVYLHQDCELCAERLPEHEMVSMLRCTHRCCRSCARLYFTVQVTERSIADCVCPYCKLPELESLPEDAWLEYFAHLDILLKTLLETDVHELFQRKLRDRTLARDPNFRWCMECSSGFFVHPKQKKIRCPECRSVSCAKCRKPWSVNHEGLTCEQYAAWLEDNDPERSIAAVQQHLRENGLECPRCHFKYSLSRGGCMHFTCTQCKYEFCYGCGKPFMMGARCGLSEYCAKLGLHAHHPRNCLFYLRDKEPHELQTLLQMNNVTYETEAPEGSTNRCPIQLQRETPTGLVDGTCGSEVPPNYAGLCKNHYLEYLSRVVRGRGVDPLPLLDVDDLETLVRRAALRLPPRPYGSLEGIYKRALLEIVKEKIPLD</sequence>
<feature type="compositionally biased region" description="Polar residues" evidence="10">
    <location>
        <begin position="711"/>
        <end position="739"/>
    </location>
</feature>
<feature type="compositionally biased region" description="Pro residues" evidence="10">
    <location>
        <begin position="71"/>
        <end position="83"/>
    </location>
</feature>
<dbReference type="CDD" id="cd16631">
    <property type="entry name" value="mRING-HC-C4C4_RBR_HOIP"/>
    <property type="match status" value="1"/>
</dbReference>
<keyword evidence="5 8" id="KW-0863">Zinc-finger</keyword>
<feature type="region of interest" description="Disordered" evidence="10">
    <location>
        <begin position="350"/>
        <end position="467"/>
    </location>
</feature>
<feature type="compositionally biased region" description="Polar residues" evidence="10">
    <location>
        <begin position="1324"/>
        <end position="1335"/>
    </location>
</feature>
<evidence type="ECO:0000256" key="6">
    <source>
        <dbReference type="ARBA" id="ARBA00022786"/>
    </source>
</evidence>
<feature type="compositionally biased region" description="Basic and acidic residues" evidence="10">
    <location>
        <begin position="425"/>
        <end position="446"/>
    </location>
</feature>
<dbReference type="SMART" id="SM00647">
    <property type="entry name" value="IBR"/>
    <property type="match status" value="2"/>
</dbReference>
<protein>
    <recommendedName>
        <fullName evidence="15">RBR-type E3 ubiquitin transferase</fullName>
    </recommendedName>
</protein>
<feature type="compositionally biased region" description="Low complexity" evidence="10">
    <location>
        <begin position="1722"/>
        <end position="1733"/>
    </location>
</feature>
<dbReference type="Proteomes" id="UP001549920">
    <property type="component" value="Unassembled WGS sequence"/>
</dbReference>
<evidence type="ECO:0000313" key="13">
    <source>
        <dbReference type="EMBL" id="KAL0894938.1"/>
    </source>
</evidence>
<dbReference type="InterPro" id="IPR013083">
    <property type="entry name" value="Znf_RING/FYVE/PHD"/>
</dbReference>
<evidence type="ECO:0000256" key="5">
    <source>
        <dbReference type="ARBA" id="ARBA00022771"/>
    </source>
</evidence>
<dbReference type="SUPFAM" id="SSF57850">
    <property type="entry name" value="RING/U-box"/>
    <property type="match status" value="3"/>
</dbReference>
<evidence type="ECO:0000313" key="14">
    <source>
        <dbReference type="Proteomes" id="UP001549920"/>
    </source>
</evidence>
<keyword evidence="9" id="KW-0175">Coiled coil</keyword>
<dbReference type="InterPro" id="IPR026254">
    <property type="entry name" value="RNF31-like"/>
</dbReference>
<feature type="region of interest" description="Disordered" evidence="10">
    <location>
        <begin position="502"/>
        <end position="526"/>
    </location>
</feature>
<feature type="region of interest" description="Disordered" evidence="10">
    <location>
        <begin position="1555"/>
        <end position="1578"/>
    </location>
</feature>
<evidence type="ECO:0000256" key="7">
    <source>
        <dbReference type="ARBA" id="ARBA00022833"/>
    </source>
</evidence>
<dbReference type="CDD" id="cd19815">
    <property type="entry name" value="Bbox1_HOIP"/>
    <property type="match status" value="1"/>
</dbReference>
<feature type="compositionally biased region" description="Polar residues" evidence="10">
    <location>
        <begin position="175"/>
        <end position="189"/>
    </location>
</feature>
<dbReference type="PROSITE" id="PS01358">
    <property type="entry name" value="ZF_RANBP2_1"/>
    <property type="match status" value="1"/>
</dbReference>
<feature type="compositionally biased region" description="Polar residues" evidence="10">
    <location>
        <begin position="31"/>
        <end position="43"/>
    </location>
</feature>
<feature type="compositionally biased region" description="Pro residues" evidence="10">
    <location>
        <begin position="1917"/>
        <end position="1927"/>
    </location>
</feature>
<feature type="compositionally biased region" description="Basic residues" evidence="10">
    <location>
        <begin position="396"/>
        <end position="405"/>
    </location>
</feature>
<feature type="coiled-coil region" evidence="9">
    <location>
        <begin position="1612"/>
        <end position="1639"/>
    </location>
</feature>
<feature type="region of interest" description="Disordered" evidence="10">
    <location>
        <begin position="1842"/>
        <end position="1929"/>
    </location>
</feature>
<dbReference type="InterPro" id="IPR001841">
    <property type="entry name" value="Znf_RING"/>
</dbReference>
<dbReference type="InterPro" id="IPR047540">
    <property type="entry name" value="BRcat_RBR_RNF31-like"/>
</dbReference>
<keyword evidence="14" id="KW-1185">Reference proteome</keyword>
<keyword evidence="4" id="KW-0677">Repeat</keyword>
<gene>
    <name evidence="13" type="ORF">ABMA27_013435</name>
</gene>
<dbReference type="Pfam" id="PF22191">
    <property type="entry name" value="IBR_1"/>
    <property type="match status" value="1"/>
</dbReference>
<dbReference type="Pfam" id="PF18091">
    <property type="entry name" value="E3_UbLigase_RBR"/>
    <property type="match status" value="1"/>
</dbReference>
<feature type="compositionally biased region" description="Basic residues" evidence="10">
    <location>
        <begin position="121"/>
        <end position="130"/>
    </location>
</feature>
<feature type="compositionally biased region" description="Polar residues" evidence="10">
    <location>
        <begin position="1555"/>
        <end position="1565"/>
    </location>
</feature>
<keyword evidence="6" id="KW-0833">Ubl conjugation pathway</keyword>
<feature type="region of interest" description="Disordered" evidence="10">
    <location>
        <begin position="1314"/>
        <end position="1335"/>
    </location>
</feature>
<feature type="compositionally biased region" description="Low complexity" evidence="10">
    <location>
        <begin position="1356"/>
        <end position="1377"/>
    </location>
</feature>
<feature type="compositionally biased region" description="Polar residues" evidence="10">
    <location>
        <begin position="13"/>
        <end position="23"/>
    </location>
</feature>
<feature type="compositionally biased region" description="Basic and acidic residues" evidence="10">
    <location>
        <begin position="664"/>
        <end position="675"/>
    </location>
</feature>
<dbReference type="CDD" id="cd20351">
    <property type="entry name" value="Rcat_RBR_HOIP"/>
    <property type="match status" value="1"/>
</dbReference>
<proteinExistence type="inferred from homology"/>
<feature type="compositionally biased region" description="Basic and acidic residues" evidence="10">
    <location>
        <begin position="1878"/>
        <end position="1895"/>
    </location>
</feature>
<feature type="domain" description="RING-type" evidence="12">
    <location>
        <begin position="2001"/>
        <end position="2237"/>
    </location>
</feature>
<feature type="compositionally biased region" description="Basic and acidic residues" evidence="10">
    <location>
        <begin position="1737"/>
        <end position="1748"/>
    </location>
</feature>
<feature type="compositionally biased region" description="Polar residues" evidence="10">
    <location>
        <begin position="1697"/>
        <end position="1706"/>
    </location>
</feature>
<dbReference type="PROSITE" id="PS51873">
    <property type="entry name" value="TRIAD"/>
    <property type="match status" value="1"/>
</dbReference>
<dbReference type="InterPro" id="IPR047543">
    <property type="entry name" value="Bbox1_RNF31-like"/>
</dbReference>
<evidence type="ECO:0000256" key="4">
    <source>
        <dbReference type="ARBA" id="ARBA00022737"/>
    </source>
</evidence>
<feature type="region of interest" description="Disordered" evidence="10">
    <location>
        <begin position="1356"/>
        <end position="1434"/>
    </location>
</feature>
<feature type="region of interest" description="Disordered" evidence="10">
    <location>
        <begin position="1661"/>
        <end position="1754"/>
    </location>
</feature>
<evidence type="ECO:0000256" key="2">
    <source>
        <dbReference type="ARBA" id="ARBA00022679"/>
    </source>
</evidence>
<dbReference type="InterPro" id="IPR002867">
    <property type="entry name" value="IBR_dom"/>
</dbReference>
<feature type="compositionally biased region" description="Basic and acidic residues" evidence="10">
    <location>
        <begin position="1314"/>
        <end position="1323"/>
    </location>
</feature>
<feature type="region of interest" description="Disordered" evidence="10">
    <location>
        <begin position="121"/>
        <end position="189"/>
    </location>
</feature>
<dbReference type="InterPro" id="IPR041031">
    <property type="entry name" value="RNF31_C"/>
</dbReference>
<dbReference type="EMBL" id="JBEUOH010000004">
    <property type="protein sequence ID" value="KAL0894938.1"/>
    <property type="molecule type" value="Genomic_DNA"/>
</dbReference>
<feature type="region of interest" description="Disordered" evidence="10">
    <location>
        <begin position="957"/>
        <end position="1016"/>
    </location>
</feature>
<keyword evidence="7" id="KW-0862">Zinc</keyword>
<feature type="compositionally biased region" description="Basic and acidic residues" evidence="10">
    <location>
        <begin position="1413"/>
        <end position="1422"/>
    </location>
</feature>
<dbReference type="InterPro" id="IPR047541">
    <property type="entry name" value="RNF31_RBR_mRING-HC-like"/>
</dbReference>
<dbReference type="CDD" id="cd20337">
    <property type="entry name" value="BRcat_RBR_HOIP"/>
    <property type="match status" value="1"/>
</dbReference>
<keyword evidence="2" id="KW-0808">Transferase</keyword>
<feature type="compositionally biased region" description="Polar residues" evidence="10">
    <location>
        <begin position="575"/>
        <end position="586"/>
    </location>
</feature>
<feature type="compositionally biased region" description="Pro residues" evidence="10">
    <location>
        <begin position="144"/>
        <end position="155"/>
    </location>
</feature>
<evidence type="ECO:0000259" key="11">
    <source>
        <dbReference type="PROSITE" id="PS50089"/>
    </source>
</evidence>
<feature type="region of interest" description="Disordered" evidence="10">
    <location>
        <begin position="1"/>
        <end position="85"/>
    </location>
</feature>
<reference evidence="13 14" key="1">
    <citation type="submission" date="2024-06" db="EMBL/GenBank/DDBJ databases">
        <title>A chromosome-level genome assembly of beet webworm, Loxostege sticticalis.</title>
        <authorList>
            <person name="Zhang Y."/>
        </authorList>
    </citation>
    <scope>NUCLEOTIDE SEQUENCE [LARGE SCALE GENOMIC DNA]</scope>
    <source>
        <strain evidence="13">AQ026</strain>
        <tissue evidence="13">Whole body</tissue>
    </source>
</reference>
<dbReference type="Gene3D" id="1.10.8.10">
    <property type="entry name" value="DNA helicase RuvA subunit, C-terminal domain"/>
    <property type="match status" value="1"/>
</dbReference>
<dbReference type="PANTHER" id="PTHR16004">
    <property type="entry name" value="RING FINGER PROTEIN 31-RELATED"/>
    <property type="match status" value="1"/>
</dbReference>
<feature type="compositionally biased region" description="Basic and acidic residues" evidence="10">
    <location>
        <begin position="825"/>
        <end position="835"/>
    </location>
</feature>
<evidence type="ECO:0000256" key="8">
    <source>
        <dbReference type="PROSITE-ProRule" id="PRU00175"/>
    </source>
</evidence>
<evidence type="ECO:0000256" key="3">
    <source>
        <dbReference type="ARBA" id="ARBA00022723"/>
    </source>
</evidence>
<feature type="compositionally biased region" description="Basic and acidic residues" evidence="10">
    <location>
        <begin position="1"/>
        <end position="10"/>
    </location>
</feature>
<organism evidence="13 14">
    <name type="scientific">Loxostege sticticalis</name>
    <name type="common">Beet webworm moth</name>
    <dbReference type="NCBI Taxonomy" id="481309"/>
    <lineage>
        <taxon>Eukaryota</taxon>
        <taxon>Metazoa</taxon>
        <taxon>Ecdysozoa</taxon>
        <taxon>Arthropoda</taxon>
        <taxon>Hexapoda</taxon>
        <taxon>Insecta</taxon>
        <taxon>Pterygota</taxon>
        <taxon>Neoptera</taxon>
        <taxon>Endopterygota</taxon>
        <taxon>Lepidoptera</taxon>
        <taxon>Glossata</taxon>
        <taxon>Ditrysia</taxon>
        <taxon>Pyraloidea</taxon>
        <taxon>Crambidae</taxon>
        <taxon>Pyraustinae</taxon>
        <taxon>Loxostege</taxon>
    </lineage>
</organism>
<evidence type="ECO:0000256" key="9">
    <source>
        <dbReference type="SAM" id="Coils"/>
    </source>
</evidence>
<evidence type="ECO:0000259" key="12">
    <source>
        <dbReference type="PROSITE" id="PS51873"/>
    </source>
</evidence>
<feature type="region of interest" description="Disordered" evidence="10">
    <location>
        <begin position="540"/>
        <end position="853"/>
    </location>
</feature>
<dbReference type="PROSITE" id="PS50089">
    <property type="entry name" value="ZF_RING_2"/>
    <property type="match status" value="1"/>
</dbReference>
<keyword evidence="3" id="KW-0479">Metal-binding</keyword>
<dbReference type="InterPro" id="IPR044066">
    <property type="entry name" value="TRIAD_supradom"/>
</dbReference>
<dbReference type="Gene3D" id="3.30.40.10">
    <property type="entry name" value="Zinc/RING finger domain, C3HC4 (zinc finger)"/>
    <property type="match status" value="1"/>
</dbReference>
<evidence type="ECO:0000256" key="10">
    <source>
        <dbReference type="SAM" id="MobiDB-lite"/>
    </source>
</evidence>
<feature type="compositionally biased region" description="Polar residues" evidence="10">
    <location>
        <begin position="1678"/>
        <end position="1689"/>
    </location>
</feature>
<feature type="compositionally biased region" description="Low complexity" evidence="10">
    <location>
        <begin position="375"/>
        <end position="392"/>
    </location>
</feature>
<comment type="similarity">
    <text evidence="1">Belongs to the RBR family.</text>
</comment>